<comment type="caution">
    <text evidence="12">The sequence shown here is derived from an EMBL/GenBank/DDBJ whole genome shotgun (WGS) entry which is preliminary data.</text>
</comment>
<evidence type="ECO:0000256" key="6">
    <source>
        <dbReference type="ARBA" id="ARBA00023187"/>
    </source>
</evidence>
<dbReference type="EMBL" id="BDSP01000032">
    <property type="protein sequence ID" value="GAX10932.1"/>
    <property type="molecule type" value="Genomic_DNA"/>
</dbReference>
<evidence type="ECO:0000313" key="13">
    <source>
        <dbReference type="Proteomes" id="UP000198406"/>
    </source>
</evidence>
<dbReference type="InterPro" id="IPR011990">
    <property type="entry name" value="TPR-like_helical_dom_sf"/>
</dbReference>
<dbReference type="GO" id="GO:0071014">
    <property type="term" value="C:post-mRNA release spliceosomal complex"/>
    <property type="evidence" value="ECO:0007669"/>
    <property type="project" value="TreeGrafter"/>
</dbReference>
<keyword evidence="5" id="KW-0677">Repeat</keyword>
<dbReference type="PANTHER" id="PTHR11246:SF5">
    <property type="entry name" value="PRE-MRNA-SPLICING FACTOR SYF1"/>
    <property type="match status" value="1"/>
</dbReference>
<feature type="compositionally biased region" description="Acidic residues" evidence="8">
    <location>
        <begin position="327"/>
        <end position="337"/>
    </location>
</feature>
<dbReference type="Proteomes" id="UP000198406">
    <property type="component" value="Unassembled WGS sequence"/>
</dbReference>
<feature type="region of interest" description="Disordered" evidence="8">
    <location>
        <begin position="327"/>
        <end position="347"/>
    </location>
</feature>
<dbReference type="Gene3D" id="1.25.40.10">
    <property type="entry name" value="Tetratricopeptide repeat domain"/>
    <property type="match status" value="4"/>
</dbReference>
<proteinExistence type="inferred from homology"/>
<evidence type="ECO:0000256" key="3">
    <source>
        <dbReference type="ARBA" id="ARBA00022664"/>
    </source>
</evidence>
<dbReference type="SMART" id="SM00386">
    <property type="entry name" value="HAT"/>
    <property type="match status" value="8"/>
</dbReference>
<evidence type="ECO:0000259" key="11">
    <source>
        <dbReference type="Pfam" id="PF23233"/>
    </source>
</evidence>
<dbReference type="GO" id="GO:0000974">
    <property type="term" value="C:Prp19 complex"/>
    <property type="evidence" value="ECO:0007669"/>
    <property type="project" value="TreeGrafter"/>
</dbReference>
<protein>
    <submittedName>
        <fullName evidence="12">Pre-mRNA-splicing factor SYF1</fullName>
    </submittedName>
</protein>
<organism evidence="12 13">
    <name type="scientific">Fistulifera solaris</name>
    <name type="common">Oleaginous diatom</name>
    <dbReference type="NCBI Taxonomy" id="1519565"/>
    <lineage>
        <taxon>Eukaryota</taxon>
        <taxon>Sar</taxon>
        <taxon>Stramenopiles</taxon>
        <taxon>Ochrophyta</taxon>
        <taxon>Bacillariophyta</taxon>
        <taxon>Bacillariophyceae</taxon>
        <taxon>Bacillariophycidae</taxon>
        <taxon>Naviculales</taxon>
        <taxon>Naviculaceae</taxon>
        <taxon>Fistulifera</taxon>
    </lineage>
</organism>
<name>A0A1Z5JAL1_FISSO</name>
<keyword evidence="4" id="KW-0747">Spliceosome</keyword>
<dbReference type="Pfam" id="PF23220">
    <property type="entry name" value="HAT_Syf1_M"/>
    <property type="match status" value="1"/>
</dbReference>
<sequence length="892" mass="102627">MTKSNEKWSKCIVSIAENPDWILHEDAIKRDIYNVRNWTLYLDAIEEKEDDDSAIYDFVSKRALLALPRSYKLWKRHWEWHLKNSKNDKDLIIVMFERALQTLSHMPRVWINYLEFLFANETNTTFLRQTITRALQALSITQHEEKLWEPLILPFLMSNSCPLPTESIYRLLQRYSSLDFSFYAQLGEWCQNHGLAGRAAVAYQTILLREEASKDDDQHHVWEAFGELCVQHSSQVAAVGIPWESILRAALLQDPNSKKKQNSTWLPGRIYAWLASAWVRRGAFDLARVVYEEGIHSVNTVRDFTLLFDAYLQLEQGLVEHAVENMDEDDDLEEEGESEGKDDKDDWDILLESTSASKLADMELALRKAEHLTQRRPLLLNAVLLRQNPMNVPEWLKRAELFREQNQVSQASATLLEALRTVTHPYGGTRSALLVALVDLRRNNPDEARSFLKRACMEDEISMTTVDDLTTCWTTWIEFELQQEQWDDALSLARQSVVYRKNRPNLTKTLRLWDLLLDLEESLGTVQTCKDAYHRAIEIKAATPQHILHFTAFLKEHNYFEEAFSVYEKGVELFSFPALKLIWRSYIKDFLERLAGKHVERTRDLFDRCLEACPSEDCAEFYTQYGAFEEEYGLTKRALSVYRNMCQRVPTSEKAAAYRLYIVKTIKHIGFTATRDIYQEAIETLPDEQAALLCIEFAQMETNLQQVDRARAIFVYGAQMADPRRVPTYWTAWKEFEVQSGNEETFREMLRVKRSVEVAFSTSSYNIAAASDNNMTEEEAMRMIASQEDEEVEEHATKATTAVQGFVASSSSTKKRASQTLDEVEESVAKLRKVTKQSVAPDEDDAEIDIDLDDIDAEIEQAAAEGEIAAVEDVATKPVPDAVFGAMASQKS</sequence>
<dbReference type="GO" id="GO:0000349">
    <property type="term" value="P:generation of catalytic spliceosome for first transesterification step"/>
    <property type="evidence" value="ECO:0007669"/>
    <property type="project" value="TreeGrafter"/>
</dbReference>
<evidence type="ECO:0000259" key="9">
    <source>
        <dbReference type="Pfam" id="PF23220"/>
    </source>
</evidence>
<evidence type="ECO:0000256" key="2">
    <source>
        <dbReference type="ARBA" id="ARBA00008644"/>
    </source>
</evidence>
<dbReference type="InterPro" id="IPR045075">
    <property type="entry name" value="Syf1-like"/>
</dbReference>
<evidence type="ECO:0000256" key="5">
    <source>
        <dbReference type="ARBA" id="ARBA00022737"/>
    </source>
</evidence>
<evidence type="ECO:0000256" key="4">
    <source>
        <dbReference type="ARBA" id="ARBA00022728"/>
    </source>
</evidence>
<dbReference type="FunCoup" id="A0A1Z5JAL1">
    <property type="interactions" value="675"/>
</dbReference>
<dbReference type="Pfam" id="PF23231">
    <property type="entry name" value="HAT_Syf1_CNRKL1_C"/>
    <property type="match status" value="1"/>
</dbReference>
<evidence type="ECO:0000259" key="10">
    <source>
        <dbReference type="Pfam" id="PF23231"/>
    </source>
</evidence>
<reference evidence="12 13" key="1">
    <citation type="journal article" date="2015" name="Plant Cell">
        <title>Oil accumulation by the oleaginous diatom Fistulifera solaris as revealed by the genome and transcriptome.</title>
        <authorList>
            <person name="Tanaka T."/>
            <person name="Maeda Y."/>
            <person name="Veluchamy A."/>
            <person name="Tanaka M."/>
            <person name="Abida H."/>
            <person name="Marechal E."/>
            <person name="Bowler C."/>
            <person name="Muto M."/>
            <person name="Sunaga Y."/>
            <person name="Tanaka M."/>
            <person name="Yoshino T."/>
            <person name="Taniguchi T."/>
            <person name="Fukuda Y."/>
            <person name="Nemoto M."/>
            <person name="Matsumoto M."/>
            <person name="Wong P.S."/>
            <person name="Aburatani S."/>
            <person name="Fujibuchi W."/>
        </authorList>
    </citation>
    <scope>NUCLEOTIDE SEQUENCE [LARGE SCALE GENOMIC DNA]</scope>
    <source>
        <strain evidence="12 13">JPCC DA0580</strain>
    </source>
</reference>
<dbReference type="Pfam" id="PF23233">
    <property type="entry name" value="HAT_Syf1_CNRKL1_N"/>
    <property type="match status" value="1"/>
</dbReference>
<keyword evidence="13" id="KW-1185">Reference proteome</keyword>
<evidence type="ECO:0000256" key="8">
    <source>
        <dbReference type="SAM" id="MobiDB-lite"/>
    </source>
</evidence>
<evidence type="ECO:0000256" key="1">
    <source>
        <dbReference type="ARBA" id="ARBA00004123"/>
    </source>
</evidence>
<keyword evidence="6" id="KW-0508">mRNA splicing</keyword>
<feature type="domain" description="Pre-mRNA-splicing factor SYF1 central HAT repeats" evidence="9">
    <location>
        <begin position="199"/>
        <end position="421"/>
    </location>
</feature>
<dbReference type="SUPFAM" id="SSF48452">
    <property type="entry name" value="TPR-like"/>
    <property type="match status" value="3"/>
</dbReference>
<dbReference type="PANTHER" id="PTHR11246">
    <property type="entry name" value="PRE-MRNA SPLICING FACTOR"/>
    <property type="match status" value="1"/>
</dbReference>
<evidence type="ECO:0000256" key="7">
    <source>
        <dbReference type="ARBA" id="ARBA00023242"/>
    </source>
</evidence>
<evidence type="ECO:0000313" key="12">
    <source>
        <dbReference type="EMBL" id="GAX10932.1"/>
    </source>
</evidence>
<dbReference type="AlphaFoldDB" id="A0A1Z5JAL1"/>
<feature type="domain" description="Pre-mRNA-splicing factor Syf1-like N-terminal HAT-repeats" evidence="11">
    <location>
        <begin position="22"/>
        <end position="175"/>
    </location>
</feature>
<dbReference type="InParanoid" id="A0A1Z5JAL1"/>
<comment type="similarity">
    <text evidence="2">Belongs to the crooked-neck family.</text>
</comment>
<dbReference type="InterPro" id="IPR055433">
    <property type="entry name" value="HAT_Syf1-like_N"/>
</dbReference>
<keyword evidence="3" id="KW-0507">mRNA processing</keyword>
<dbReference type="InterPro" id="IPR055430">
    <property type="entry name" value="HAT_Syf1_CNRKL1_C"/>
</dbReference>
<gene>
    <name evidence="12" type="ORF">FisN_2Lh462</name>
</gene>
<feature type="domain" description="Pre-mRNA-splicing factor Syf1/CRNKL1-like C-terminal HAT-repeats" evidence="10">
    <location>
        <begin position="444"/>
        <end position="795"/>
    </location>
</feature>
<dbReference type="InterPro" id="IPR003107">
    <property type="entry name" value="HAT"/>
</dbReference>
<comment type="subcellular location">
    <subcellularLocation>
        <location evidence="1">Nucleus</location>
    </subcellularLocation>
</comment>
<dbReference type="GO" id="GO:0071007">
    <property type="term" value="C:U2-type catalytic step 2 spliceosome"/>
    <property type="evidence" value="ECO:0007669"/>
    <property type="project" value="TreeGrafter"/>
</dbReference>
<dbReference type="InterPro" id="IPR056350">
    <property type="entry name" value="HAT_Syf1_central"/>
</dbReference>
<keyword evidence="7" id="KW-0539">Nucleus</keyword>
<accession>A0A1Z5JAL1</accession>
<dbReference type="OrthoDB" id="10067343at2759"/>